<feature type="transmembrane region" description="Helical" evidence="1">
    <location>
        <begin position="166"/>
        <end position="191"/>
    </location>
</feature>
<accession>R1CC87</accession>
<dbReference type="Proteomes" id="UP000013378">
    <property type="component" value="Unassembled WGS sequence"/>
</dbReference>
<name>R1CC87_9FIRM</name>
<evidence type="ECO:0000313" key="2">
    <source>
        <dbReference type="EMBL" id="EOC99914.1"/>
    </source>
</evidence>
<comment type="caution">
    <text evidence="2">The sequence shown here is derived from an EMBL/GenBank/DDBJ whole genome shotgun (WGS) entry which is preliminary data.</text>
</comment>
<sequence length="192" mass="21192">MFSSPLVIQISKGFFLVIYPIIVAASIALWFLVIVFCIFSSFSISSSVISFNSSNSLLNCLISFSLISTLFKISITCFCFSTFSASLSSSLRFSNFLFNFSNSSFFWSSNIFLTGHFLFISFKCSICFLKFFICGSIVALLNISSSISCSFCISSFSFIFISSSCFIFIVTFSNSLSTSSTLLISCFISIIS</sequence>
<keyword evidence="3" id="KW-1185">Reference proteome</keyword>
<feature type="transmembrane region" description="Helical" evidence="1">
    <location>
        <begin position="14"/>
        <end position="39"/>
    </location>
</feature>
<evidence type="ECO:0000256" key="1">
    <source>
        <dbReference type="SAM" id="Phobius"/>
    </source>
</evidence>
<protein>
    <submittedName>
        <fullName evidence="2">Uncharacterized protein</fullName>
    </submittedName>
</protein>
<keyword evidence="1" id="KW-1133">Transmembrane helix</keyword>
<feature type="transmembrane region" description="Helical" evidence="1">
    <location>
        <begin position="105"/>
        <end position="124"/>
    </location>
</feature>
<proteinExistence type="predicted"/>
<dbReference type="EMBL" id="ARZA01000226">
    <property type="protein sequence ID" value="EOC99914.1"/>
    <property type="molecule type" value="Genomic_DNA"/>
</dbReference>
<organism evidence="2 3">
    <name type="scientific">Caldisalinibacter kiritimatiensis</name>
    <dbReference type="NCBI Taxonomy" id="1304284"/>
    <lineage>
        <taxon>Bacteria</taxon>
        <taxon>Bacillati</taxon>
        <taxon>Bacillota</taxon>
        <taxon>Tissierellia</taxon>
        <taxon>Tissierellales</taxon>
        <taxon>Thermohalobacteraceae</taxon>
        <taxon>Caldisalinibacter</taxon>
    </lineage>
</organism>
<keyword evidence="1" id="KW-0812">Transmembrane</keyword>
<feature type="transmembrane region" description="Helical" evidence="1">
    <location>
        <begin position="60"/>
        <end position="85"/>
    </location>
</feature>
<reference evidence="2 3" key="1">
    <citation type="journal article" date="2015" name="Geomicrobiol. J.">
        <title>Caldisalinibacter kiritimatiensis gen. nov., sp. nov., a moderately thermohalophilic thiosulfate-reducing bacterium from a hypersaline microbial mat.</title>
        <authorList>
            <person name="Ben Hania W."/>
            <person name="Joseph M."/>
            <person name="Fiebig A."/>
            <person name="Bunk B."/>
            <person name="Klenk H.-P."/>
            <person name="Fardeau M.-L."/>
            <person name="Spring S."/>
        </authorList>
    </citation>
    <scope>NUCLEOTIDE SEQUENCE [LARGE SCALE GENOMIC DNA]</scope>
    <source>
        <strain evidence="2 3">L21-TH-D2</strain>
    </source>
</reference>
<evidence type="ECO:0000313" key="3">
    <source>
        <dbReference type="Proteomes" id="UP000013378"/>
    </source>
</evidence>
<gene>
    <name evidence="2" type="ORF">L21TH_2025</name>
</gene>
<keyword evidence="1" id="KW-0472">Membrane</keyword>
<feature type="transmembrane region" description="Helical" evidence="1">
    <location>
        <begin position="131"/>
        <end position="160"/>
    </location>
</feature>
<dbReference type="AlphaFoldDB" id="R1CC87"/>